<dbReference type="KEGG" id="kbs:EPA93_00755"/>
<keyword evidence="10" id="KW-1185">Reference proteome</keyword>
<gene>
    <name evidence="9" type="ORF">EPA93_00755</name>
</gene>
<comment type="subcellular location">
    <subcellularLocation>
        <location evidence="1 7">Cell membrane</location>
        <topology evidence="1 7">Multi-pass membrane protein</topology>
    </subcellularLocation>
</comment>
<dbReference type="Gene3D" id="1.10.3720.10">
    <property type="entry name" value="MetI-like"/>
    <property type="match status" value="1"/>
</dbReference>
<dbReference type="PANTHER" id="PTHR30193:SF37">
    <property type="entry name" value="INNER MEMBRANE ABC TRANSPORTER PERMEASE PROTEIN YCJO"/>
    <property type="match status" value="1"/>
</dbReference>
<dbReference type="InterPro" id="IPR000515">
    <property type="entry name" value="MetI-like"/>
</dbReference>
<evidence type="ECO:0000256" key="6">
    <source>
        <dbReference type="ARBA" id="ARBA00023136"/>
    </source>
</evidence>
<dbReference type="GO" id="GO:0055085">
    <property type="term" value="P:transmembrane transport"/>
    <property type="evidence" value="ECO:0007669"/>
    <property type="project" value="InterPro"/>
</dbReference>
<comment type="similarity">
    <text evidence="7">Belongs to the binding-protein-dependent transport system permease family.</text>
</comment>
<reference evidence="9 10" key="1">
    <citation type="submission" date="2019-01" db="EMBL/GenBank/DDBJ databases">
        <title>Ktedonosporobacter rubrisoli SCAWS-G2.</title>
        <authorList>
            <person name="Huang Y."/>
            <person name="Yan B."/>
        </authorList>
    </citation>
    <scope>NUCLEOTIDE SEQUENCE [LARGE SCALE GENOMIC DNA]</scope>
    <source>
        <strain evidence="9 10">SCAWS-G2</strain>
    </source>
</reference>
<protein>
    <submittedName>
        <fullName evidence="9">Sugar ABC transporter permease</fullName>
    </submittedName>
</protein>
<evidence type="ECO:0000313" key="10">
    <source>
        <dbReference type="Proteomes" id="UP000290365"/>
    </source>
</evidence>
<dbReference type="InterPro" id="IPR035906">
    <property type="entry name" value="MetI-like_sf"/>
</dbReference>
<dbReference type="Pfam" id="PF00528">
    <property type="entry name" value="BPD_transp_1"/>
    <property type="match status" value="1"/>
</dbReference>
<dbReference type="AlphaFoldDB" id="A0A4P6K5Q3"/>
<keyword evidence="4 7" id="KW-0812">Transmembrane</keyword>
<keyword evidence="2 7" id="KW-0813">Transport</keyword>
<feature type="transmembrane region" description="Helical" evidence="7">
    <location>
        <begin position="113"/>
        <end position="133"/>
    </location>
</feature>
<dbReference type="InterPro" id="IPR051393">
    <property type="entry name" value="ABC_transporter_permease"/>
</dbReference>
<dbReference type="OrthoDB" id="2168559at2"/>
<evidence type="ECO:0000256" key="1">
    <source>
        <dbReference type="ARBA" id="ARBA00004651"/>
    </source>
</evidence>
<keyword evidence="3" id="KW-1003">Cell membrane</keyword>
<evidence type="ECO:0000256" key="4">
    <source>
        <dbReference type="ARBA" id="ARBA00022692"/>
    </source>
</evidence>
<feature type="transmembrane region" description="Helical" evidence="7">
    <location>
        <begin position="161"/>
        <end position="184"/>
    </location>
</feature>
<dbReference type="PANTHER" id="PTHR30193">
    <property type="entry name" value="ABC TRANSPORTER PERMEASE PROTEIN"/>
    <property type="match status" value="1"/>
</dbReference>
<sequence>MSSRSNWKQNVIGWVFAAPWTLIFLLFLLGPIVASLILSFTDFGLVNLANPFKLHFIGIQNYLRLFRDPLFLTAAFNTLYFVVVGVPLNVVLSLLLALGVNQGVSYLKSLFRVGYYLPVVTSIVALAVIWRYIYNPDVGLLNSFLHLFGLPGADWLGNPNLAMPAIIIMSVWHNMGSAMIIFLAGLQGIDKSLYEAANIDGAGIWGQFRSITLPLLRPVLLFVTVVTSIGFLQVFAEPFVMTNGGPLNRTLTVSIYLYQQGFSFFHQGYASAMAYVMFIAIVLFALVQFRLLRPQT</sequence>
<dbReference type="SUPFAM" id="SSF161098">
    <property type="entry name" value="MetI-like"/>
    <property type="match status" value="1"/>
</dbReference>
<keyword evidence="5 7" id="KW-1133">Transmembrane helix</keyword>
<evidence type="ECO:0000259" key="8">
    <source>
        <dbReference type="PROSITE" id="PS50928"/>
    </source>
</evidence>
<feature type="transmembrane region" description="Helical" evidence="7">
    <location>
        <begin position="215"/>
        <end position="236"/>
    </location>
</feature>
<evidence type="ECO:0000256" key="7">
    <source>
        <dbReference type="RuleBase" id="RU363032"/>
    </source>
</evidence>
<evidence type="ECO:0000256" key="5">
    <source>
        <dbReference type="ARBA" id="ARBA00022989"/>
    </source>
</evidence>
<name>A0A4P6K5Q3_KTERU</name>
<feature type="transmembrane region" description="Helical" evidence="7">
    <location>
        <begin position="79"/>
        <end position="101"/>
    </location>
</feature>
<dbReference type="GO" id="GO:0005886">
    <property type="term" value="C:plasma membrane"/>
    <property type="evidence" value="ECO:0007669"/>
    <property type="project" value="UniProtKB-SubCell"/>
</dbReference>
<organism evidence="9 10">
    <name type="scientific">Ktedonosporobacter rubrisoli</name>
    <dbReference type="NCBI Taxonomy" id="2509675"/>
    <lineage>
        <taxon>Bacteria</taxon>
        <taxon>Bacillati</taxon>
        <taxon>Chloroflexota</taxon>
        <taxon>Ktedonobacteria</taxon>
        <taxon>Ktedonobacterales</taxon>
        <taxon>Ktedonosporobacteraceae</taxon>
        <taxon>Ktedonosporobacter</taxon>
    </lineage>
</organism>
<evidence type="ECO:0000313" key="9">
    <source>
        <dbReference type="EMBL" id="QBD83332.1"/>
    </source>
</evidence>
<dbReference type="CDD" id="cd06261">
    <property type="entry name" value="TM_PBP2"/>
    <property type="match status" value="1"/>
</dbReference>
<feature type="transmembrane region" description="Helical" evidence="7">
    <location>
        <begin position="12"/>
        <end position="38"/>
    </location>
</feature>
<feature type="transmembrane region" description="Helical" evidence="7">
    <location>
        <begin position="272"/>
        <end position="292"/>
    </location>
</feature>
<keyword evidence="6 7" id="KW-0472">Membrane</keyword>
<dbReference type="PROSITE" id="PS50928">
    <property type="entry name" value="ABC_TM1"/>
    <property type="match status" value="1"/>
</dbReference>
<evidence type="ECO:0000256" key="2">
    <source>
        <dbReference type="ARBA" id="ARBA00022448"/>
    </source>
</evidence>
<evidence type="ECO:0000256" key="3">
    <source>
        <dbReference type="ARBA" id="ARBA00022475"/>
    </source>
</evidence>
<dbReference type="Proteomes" id="UP000290365">
    <property type="component" value="Chromosome"/>
</dbReference>
<feature type="domain" description="ABC transmembrane type-1" evidence="8">
    <location>
        <begin position="75"/>
        <end position="288"/>
    </location>
</feature>
<proteinExistence type="inferred from homology"/>
<accession>A0A4P6K5Q3</accession>
<dbReference type="EMBL" id="CP035758">
    <property type="protein sequence ID" value="QBD83332.1"/>
    <property type="molecule type" value="Genomic_DNA"/>
</dbReference>